<dbReference type="WBParaSite" id="TTAC_0001139901-mRNA-1">
    <property type="protein sequence ID" value="TTAC_0001139901-mRNA-1"/>
    <property type="gene ID" value="TTAC_0001139901"/>
</dbReference>
<organism evidence="3">
    <name type="scientific">Hydatigena taeniaeformis</name>
    <name type="common">Feline tapeworm</name>
    <name type="synonym">Taenia taeniaeformis</name>
    <dbReference type="NCBI Taxonomy" id="6205"/>
    <lineage>
        <taxon>Eukaryota</taxon>
        <taxon>Metazoa</taxon>
        <taxon>Spiralia</taxon>
        <taxon>Lophotrochozoa</taxon>
        <taxon>Platyhelminthes</taxon>
        <taxon>Cestoda</taxon>
        <taxon>Eucestoda</taxon>
        <taxon>Cyclophyllidea</taxon>
        <taxon>Taeniidae</taxon>
        <taxon>Hydatigera</taxon>
    </lineage>
</organism>
<evidence type="ECO:0000313" key="2">
    <source>
        <dbReference type="Proteomes" id="UP000274429"/>
    </source>
</evidence>
<evidence type="ECO:0000313" key="3">
    <source>
        <dbReference type="WBParaSite" id="TTAC_0001139901-mRNA-1"/>
    </source>
</evidence>
<dbReference type="AlphaFoldDB" id="A0A0R3XCX2"/>
<name>A0A0R3XCX2_HYDTA</name>
<gene>
    <name evidence="1" type="ORF">TTAC_LOCUS11382</name>
</gene>
<protein>
    <submittedName>
        <fullName evidence="1 3">Uncharacterized protein</fullName>
    </submittedName>
</protein>
<accession>A0A0R3XCX2</accession>
<dbReference type="EMBL" id="UYWX01023864">
    <property type="protein sequence ID" value="VDM36362.1"/>
    <property type="molecule type" value="Genomic_DNA"/>
</dbReference>
<proteinExistence type="predicted"/>
<evidence type="ECO:0000313" key="1">
    <source>
        <dbReference type="EMBL" id="VDM36362.1"/>
    </source>
</evidence>
<sequence>MSSCECLNKVLQWLLDKKAAVEVVVVALEGKDHSEGAAAATTVAQLLTWSEEEEEEKKEEDCCSPPIHPSSLPQAIVHLFTVSRYGFLLCVVREDGAG</sequence>
<reference evidence="1 2" key="2">
    <citation type="submission" date="2018-11" db="EMBL/GenBank/DDBJ databases">
        <authorList>
            <consortium name="Pathogen Informatics"/>
        </authorList>
    </citation>
    <scope>NUCLEOTIDE SEQUENCE [LARGE SCALE GENOMIC DNA]</scope>
</reference>
<reference evidence="3" key="1">
    <citation type="submission" date="2017-02" db="UniProtKB">
        <authorList>
            <consortium name="WormBaseParasite"/>
        </authorList>
    </citation>
    <scope>IDENTIFICATION</scope>
</reference>
<dbReference type="Proteomes" id="UP000274429">
    <property type="component" value="Unassembled WGS sequence"/>
</dbReference>
<keyword evidence="2" id="KW-1185">Reference proteome</keyword>